<dbReference type="GO" id="GO:0043565">
    <property type="term" value="F:sequence-specific DNA binding"/>
    <property type="evidence" value="ECO:0007669"/>
    <property type="project" value="TreeGrafter"/>
</dbReference>
<name>A0AAE8SLE3_9HYPO</name>
<dbReference type="CDD" id="cd00067">
    <property type="entry name" value="GAL4"/>
    <property type="match status" value="1"/>
</dbReference>
<comment type="subcellular location">
    <subcellularLocation>
        <location evidence="1">Nucleus</location>
    </subcellularLocation>
</comment>
<evidence type="ECO:0000256" key="7">
    <source>
        <dbReference type="ARBA" id="ARBA00023242"/>
    </source>
</evidence>
<dbReference type="CDD" id="cd12148">
    <property type="entry name" value="fungal_TF_MHR"/>
    <property type="match status" value="1"/>
</dbReference>
<evidence type="ECO:0000259" key="8">
    <source>
        <dbReference type="PROSITE" id="PS50048"/>
    </source>
</evidence>
<dbReference type="InterPro" id="IPR052202">
    <property type="entry name" value="Yeast_MetPath_Reg"/>
</dbReference>
<keyword evidence="7" id="KW-0539">Nucleus</keyword>
<dbReference type="PROSITE" id="PS00463">
    <property type="entry name" value="ZN2_CY6_FUNGAL_1"/>
    <property type="match status" value="1"/>
</dbReference>
<accession>A0AAE8SLE3</accession>
<dbReference type="SMART" id="SM00906">
    <property type="entry name" value="Fungal_trans"/>
    <property type="match status" value="1"/>
</dbReference>
<dbReference type="GO" id="GO:0045944">
    <property type="term" value="P:positive regulation of transcription by RNA polymerase II"/>
    <property type="evidence" value="ECO:0007669"/>
    <property type="project" value="TreeGrafter"/>
</dbReference>
<dbReference type="GO" id="GO:0008270">
    <property type="term" value="F:zinc ion binding"/>
    <property type="evidence" value="ECO:0007669"/>
    <property type="project" value="InterPro"/>
</dbReference>
<keyword evidence="10" id="KW-1185">Reference proteome</keyword>
<evidence type="ECO:0000256" key="4">
    <source>
        <dbReference type="ARBA" id="ARBA00023015"/>
    </source>
</evidence>
<dbReference type="Proteomes" id="UP001187734">
    <property type="component" value="Unassembled WGS sequence"/>
</dbReference>
<keyword evidence="5" id="KW-0238">DNA-binding</keyword>
<dbReference type="PROSITE" id="PS50048">
    <property type="entry name" value="ZN2_CY6_FUNGAL_2"/>
    <property type="match status" value="1"/>
</dbReference>
<dbReference type="AlphaFoldDB" id="A0AAE8SLE3"/>
<keyword evidence="2" id="KW-0479">Metal-binding</keyword>
<dbReference type="Pfam" id="PF00172">
    <property type="entry name" value="Zn_clus"/>
    <property type="match status" value="1"/>
</dbReference>
<sequence>MSPPLAWRVPRLPACQTCAQRKTKCDNNRPSCSPCERNGLECLVVISDSDATGHLTRATIDELEKKEQALSQRLQELDAIAARGASAVETFSPDDRHTVRSIAASSPAAREGASISFIAHLFADAQWRKSHASLLRTLADAPSAGEVSIAPCSLPSAAETQMLFEKYLSWAHIQNPFLLRRSVWGLHHRLFSDQTDSLRVTNYDLFRAFMICAIGAVLPYRNGIHNRHPEAYYNAALQCLGPQFLTRGLESVQDLLLICRFGIYHPIGTSIWDVVRLCGRLCVELGLHSNPNIQGDLLQTQLRRRIFWQFYLIDRYSSTTLDRPFLIDDNDISTKFPVEASDEEIEAANSQIQDLDSYHFSREPGIQNEMTIFFVSVRLRQISSHIQTEYTKLRRKILNSPSKYVLAGHIHVVMAELLKELQDWRNSTPIIQEPSCLYETQEWYDLLAARERLSVLRRAIDLVPKVNGTPPQNILTIFLRCALETIKRYHSLCQKKEMMTHTRSYFHMLFTAGLSVMYCTSVSKKITPDDLRASYEGLIRCQKLLSSVAKQLPDAKSYVSVFQALYRDVSQRLWPNIREISMNVPADASLPILAASNQLGNLVEGDITHSLVAGPLPTGMEGISDFPTEHPFFGPGISNRPDILDPASQFATTMEAENEITLDYQDGTAVNWALLSYDSLWNMESAVGQYVYGDPTNSGVWDGFEF</sequence>
<evidence type="ECO:0000313" key="9">
    <source>
        <dbReference type="EMBL" id="SPJ81859.1"/>
    </source>
</evidence>
<feature type="domain" description="Zn(2)-C6 fungal-type" evidence="8">
    <location>
        <begin position="14"/>
        <end position="44"/>
    </location>
</feature>
<dbReference type="PANTHER" id="PTHR47782:SF12">
    <property type="entry name" value="ZN(II)2CYS6 TRANSCRIPTION FACTOR (EUROFUNG)"/>
    <property type="match status" value="1"/>
</dbReference>
<dbReference type="InterPro" id="IPR036864">
    <property type="entry name" value="Zn2-C6_fun-type_DNA-bd_sf"/>
</dbReference>
<keyword evidence="6" id="KW-0804">Transcription</keyword>
<dbReference type="EMBL" id="ONZP01000338">
    <property type="protein sequence ID" value="SPJ81859.1"/>
    <property type="molecule type" value="Genomic_DNA"/>
</dbReference>
<reference evidence="9" key="1">
    <citation type="submission" date="2018-03" db="EMBL/GenBank/DDBJ databases">
        <authorList>
            <person name="Guldener U."/>
        </authorList>
    </citation>
    <scope>NUCLEOTIDE SEQUENCE</scope>
</reference>
<dbReference type="GO" id="GO:0000981">
    <property type="term" value="F:DNA-binding transcription factor activity, RNA polymerase II-specific"/>
    <property type="evidence" value="ECO:0007669"/>
    <property type="project" value="InterPro"/>
</dbReference>
<dbReference type="SUPFAM" id="SSF57701">
    <property type="entry name" value="Zn2/Cys6 DNA-binding domain"/>
    <property type="match status" value="1"/>
</dbReference>
<evidence type="ECO:0000256" key="3">
    <source>
        <dbReference type="ARBA" id="ARBA00022833"/>
    </source>
</evidence>
<dbReference type="Pfam" id="PF04082">
    <property type="entry name" value="Fungal_trans"/>
    <property type="match status" value="1"/>
</dbReference>
<evidence type="ECO:0000313" key="10">
    <source>
        <dbReference type="Proteomes" id="UP001187734"/>
    </source>
</evidence>
<evidence type="ECO:0000256" key="6">
    <source>
        <dbReference type="ARBA" id="ARBA00023163"/>
    </source>
</evidence>
<dbReference type="GO" id="GO:0005634">
    <property type="term" value="C:nucleus"/>
    <property type="evidence" value="ECO:0007669"/>
    <property type="project" value="UniProtKB-SubCell"/>
</dbReference>
<evidence type="ECO:0000256" key="2">
    <source>
        <dbReference type="ARBA" id="ARBA00022723"/>
    </source>
</evidence>
<evidence type="ECO:0000256" key="5">
    <source>
        <dbReference type="ARBA" id="ARBA00023125"/>
    </source>
</evidence>
<organism evidence="9 10">
    <name type="scientific">Fusarium torulosum</name>
    <dbReference type="NCBI Taxonomy" id="33205"/>
    <lineage>
        <taxon>Eukaryota</taxon>
        <taxon>Fungi</taxon>
        <taxon>Dikarya</taxon>
        <taxon>Ascomycota</taxon>
        <taxon>Pezizomycotina</taxon>
        <taxon>Sordariomycetes</taxon>
        <taxon>Hypocreomycetidae</taxon>
        <taxon>Hypocreales</taxon>
        <taxon>Nectriaceae</taxon>
        <taxon>Fusarium</taxon>
    </lineage>
</organism>
<protein>
    <submittedName>
        <fullName evidence="9">Related to PPR1 - transcription factor regulating pyrimidine pathway</fullName>
    </submittedName>
</protein>
<keyword evidence="4" id="KW-0805">Transcription regulation</keyword>
<gene>
    <name evidence="9" type="ORF">FTOL_09264</name>
</gene>
<comment type="caution">
    <text evidence="9">The sequence shown here is derived from an EMBL/GenBank/DDBJ whole genome shotgun (WGS) entry which is preliminary data.</text>
</comment>
<dbReference type="GO" id="GO:0006351">
    <property type="term" value="P:DNA-templated transcription"/>
    <property type="evidence" value="ECO:0007669"/>
    <property type="project" value="InterPro"/>
</dbReference>
<dbReference type="Gene3D" id="4.10.240.10">
    <property type="entry name" value="Zn(2)-C6 fungal-type DNA-binding domain"/>
    <property type="match status" value="1"/>
</dbReference>
<proteinExistence type="predicted"/>
<evidence type="ECO:0000256" key="1">
    <source>
        <dbReference type="ARBA" id="ARBA00004123"/>
    </source>
</evidence>
<dbReference type="PANTHER" id="PTHR47782">
    <property type="entry name" value="ZN(II)2CYS6 TRANSCRIPTION FACTOR (EUROFUNG)-RELATED"/>
    <property type="match status" value="1"/>
</dbReference>
<dbReference type="InterPro" id="IPR001138">
    <property type="entry name" value="Zn2Cys6_DnaBD"/>
</dbReference>
<dbReference type="InterPro" id="IPR007219">
    <property type="entry name" value="XnlR_reg_dom"/>
</dbReference>
<keyword evidence="3" id="KW-0862">Zinc</keyword>
<dbReference type="SMART" id="SM00066">
    <property type="entry name" value="GAL4"/>
    <property type="match status" value="1"/>
</dbReference>